<dbReference type="GO" id="GO:0009535">
    <property type="term" value="C:chloroplast thylakoid membrane"/>
    <property type="evidence" value="ECO:0007669"/>
    <property type="project" value="TreeGrafter"/>
</dbReference>
<dbReference type="InterPro" id="IPR036408">
    <property type="entry name" value="PSI_PsaA/B_sf"/>
</dbReference>
<dbReference type="STRING" id="33114.A0A2G2WAX5"/>
<name>A0A2G2WAX5_CAPBA</name>
<dbReference type="EMBL" id="MLFT02000007">
    <property type="protein sequence ID" value="PHT42250.1"/>
    <property type="molecule type" value="Genomic_DNA"/>
</dbReference>
<evidence type="ECO:0000256" key="1">
    <source>
        <dbReference type="SAM" id="MobiDB-lite"/>
    </source>
</evidence>
<dbReference type="Pfam" id="PF00223">
    <property type="entry name" value="PsaA_PsaB"/>
    <property type="match status" value="1"/>
</dbReference>
<accession>A0A2G2WAX5</accession>
<dbReference type="PANTHER" id="PTHR30128:SF19">
    <property type="entry name" value="PHOTOSYSTEM I P700 CHLOROPHYLL A APOPROTEIN A1-RELATED"/>
    <property type="match status" value="1"/>
</dbReference>
<protein>
    <submittedName>
        <fullName evidence="2">Photosystem I chlorophyll a apoprotein A2</fullName>
    </submittedName>
</protein>
<feature type="region of interest" description="Disordered" evidence="1">
    <location>
        <begin position="164"/>
        <end position="184"/>
    </location>
</feature>
<dbReference type="AlphaFoldDB" id="A0A2G2WAX5"/>
<proteinExistence type="predicted"/>
<sequence>MLNTFNFFPSASATVTAPVPAEALSVVAVKVLVVVPAKPVVASADDPLHVRPIAHAIWDPHFGQSVVETFTRGGALGPVNIGYSSVYQWWLVTPITEKETEHFLVQKCRISSESLFDRTFCRKFLGLDKAFGPCFYSCIQREAGKHLETKERFQAQFKQRRAETCTTEERTASGKEAEIKSRDEARESFRKIHLAFRIAVSSGSQSSEKASASSSQN</sequence>
<reference evidence="3" key="2">
    <citation type="journal article" date="2017" name="J. Anim. Genet.">
        <title>Multiple reference genome sequences of hot pepper reveal the massive evolution of plant disease resistance genes by retroduplication.</title>
        <authorList>
            <person name="Kim S."/>
            <person name="Park J."/>
            <person name="Yeom S.-I."/>
            <person name="Kim Y.-M."/>
            <person name="Seo E."/>
            <person name="Kim K.-T."/>
            <person name="Kim M.-S."/>
            <person name="Lee J.M."/>
            <person name="Cheong K."/>
            <person name="Shin H.-S."/>
            <person name="Kim S.-B."/>
            <person name="Han K."/>
            <person name="Lee J."/>
            <person name="Park M."/>
            <person name="Lee H.-A."/>
            <person name="Lee H.-Y."/>
            <person name="Lee Y."/>
            <person name="Oh S."/>
            <person name="Lee J.H."/>
            <person name="Choi E."/>
            <person name="Choi E."/>
            <person name="Lee S.E."/>
            <person name="Jeon J."/>
            <person name="Kim H."/>
            <person name="Choi G."/>
            <person name="Song H."/>
            <person name="Lee J."/>
            <person name="Lee S.-C."/>
            <person name="Kwon J.-K."/>
            <person name="Lee H.-Y."/>
            <person name="Koo N."/>
            <person name="Hong Y."/>
            <person name="Kim R.W."/>
            <person name="Kang W.-H."/>
            <person name="Huh J.H."/>
            <person name="Kang B.-C."/>
            <person name="Yang T.-J."/>
            <person name="Lee Y.-H."/>
            <person name="Bennetzen J.L."/>
            <person name="Choi D."/>
        </authorList>
    </citation>
    <scope>NUCLEOTIDE SEQUENCE [LARGE SCALE GENOMIC DNA]</scope>
    <source>
        <strain evidence="3">cv. PBC81</strain>
    </source>
</reference>
<gene>
    <name evidence="2" type="ORF">CQW23_16275</name>
</gene>
<reference evidence="2 3" key="1">
    <citation type="journal article" date="2017" name="Genome Biol.">
        <title>New reference genome sequences of hot pepper reveal the massive evolution of plant disease-resistance genes by retroduplication.</title>
        <authorList>
            <person name="Kim S."/>
            <person name="Park J."/>
            <person name="Yeom S.I."/>
            <person name="Kim Y.M."/>
            <person name="Seo E."/>
            <person name="Kim K.T."/>
            <person name="Kim M.S."/>
            <person name="Lee J.M."/>
            <person name="Cheong K."/>
            <person name="Shin H.S."/>
            <person name="Kim S.B."/>
            <person name="Han K."/>
            <person name="Lee J."/>
            <person name="Park M."/>
            <person name="Lee H.A."/>
            <person name="Lee H.Y."/>
            <person name="Lee Y."/>
            <person name="Oh S."/>
            <person name="Lee J.H."/>
            <person name="Choi E."/>
            <person name="Choi E."/>
            <person name="Lee S.E."/>
            <person name="Jeon J."/>
            <person name="Kim H."/>
            <person name="Choi G."/>
            <person name="Song H."/>
            <person name="Lee J."/>
            <person name="Lee S.C."/>
            <person name="Kwon J.K."/>
            <person name="Lee H.Y."/>
            <person name="Koo N."/>
            <person name="Hong Y."/>
            <person name="Kim R.W."/>
            <person name="Kang W.H."/>
            <person name="Huh J.H."/>
            <person name="Kang B.C."/>
            <person name="Yang T.J."/>
            <person name="Lee Y.H."/>
            <person name="Bennetzen J.L."/>
            <person name="Choi D."/>
        </authorList>
    </citation>
    <scope>NUCLEOTIDE SEQUENCE [LARGE SCALE GENOMIC DNA]</scope>
    <source>
        <strain evidence="3">cv. PBC81</strain>
    </source>
</reference>
<dbReference type="PANTHER" id="PTHR30128">
    <property type="entry name" value="OUTER MEMBRANE PROTEIN, OMPA-RELATED"/>
    <property type="match status" value="1"/>
</dbReference>
<evidence type="ECO:0000313" key="3">
    <source>
        <dbReference type="Proteomes" id="UP000224567"/>
    </source>
</evidence>
<dbReference type="SUPFAM" id="SSF81558">
    <property type="entry name" value="Photosystem I subunits PsaA/PsaB"/>
    <property type="match status" value="1"/>
</dbReference>
<dbReference type="GO" id="GO:0015979">
    <property type="term" value="P:photosynthesis"/>
    <property type="evidence" value="ECO:0007669"/>
    <property type="project" value="InterPro"/>
</dbReference>
<comment type="caution">
    <text evidence="2">The sequence shown here is derived from an EMBL/GenBank/DDBJ whole genome shotgun (WGS) entry which is preliminary data.</text>
</comment>
<dbReference type="InterPro" id="IPR001280">
    <property type="entry name" value="PSI_PsaA/B"/>
</dbReference>
<dbReference type="Proteomes" id="UP000224567">
    <property type="component" value="Unassembled WGS sequence"/>
</dbReference>
<evidence type="ECO:0000313" key="2">
    <source>
        <dbReference type="EMBL" id="PHT42250.1"/>
    </source>
</evidence>
<keyword evidence="3" id="KW-1185">Reference proteome</keyword>
<organism evidence="2 3">
    <name type="scientific">Capsicum baccatum</name>
    <name type="common">Peruvian pepper</name>
    <dbReference type="NCBI Taxonomy" id="33114"/>
    <lineage>
        <taxon>Eukaryota</taxon>
        <taxon>Viridiplantae</taxon>
        <taxon>Streptophyta</taxon>
        <taxon>Embryophyta</taxon>
        <taxon>Tracheophyta</taxon>
        <taxon>Spermatophyta</taxon>
        <taxon>Magnoliopsida</taxon>
        <taxon>eudicotyledons</taxon>
        <taxon>Gunneridae</taxon>
        <taxon>Pentapetalae</taxon>
        <taxon>asterids</taxon>
        <taxon>lamiids</taxon>
        <taxon>Solanales</taxon>
        <taxon>Solanaceae</taxon>
        <taxon>Solanoideae</taxon>
        <taxon>Capsiceae</taxon>
        <taxon>Capsicum</taxon>
    </lineage>
</organism>
<dbReference type="Gene3D" id="1.20.1130.10">
    <property type="entry name" value="Photosystem I PsaA/PsaB"/>
    <property type="match status" value="1"/>
</dbReference>
<dbReference type="OrthoDB" id="349at2759"/>